<dbReference type="Proteomes" id="UP000606044">
    <property type="component" value="Unassembled WGS sequence"/>
</dbReference>
<accession>A0A917C6Y8</accession>
<evidence type="ECO:0000256" key="1">
    <source>
        <dbReference type="SAM" id="SignalP"/>
    </source>
</evidence>
<comment type="caution">
    <text evidence="2">The sequence shown here is derived from an EMBL/GenBank/DDBJ whole genome shotgun (WGS) entry which is preliminary data.</text>
</comment>
<evidence type="ECO:0000313" key="3">
    <source>
        <dbReference type="Proteomes" id="UP000606044"/>
    </source>
</evidence>
<evidence type="ECO:0000313" key="2">
    <source>
        <dbReference type="EMBL" id="GGF75063.1"/>
    </source>
</evidence>
<keyword evidence="3" id="KW-1185">Reference proteome</keyword>
<dbReference type="GO" id="GO:0016020">
    <property type="term" value="C:membrane"/>
    <property type="evidence" value="ECO:0007669"/>
    <property type="project" value="InterPro"/>
</dbReference>
<dbReference type="EMBL" id="BMCT01000006">
    <property type="protein sequence ID" value="GGF75063.1"/>
    <property type="molecule type" value="Genomic_DNA"/>
</dbReference>
<reference evidence="2" key="1">
    <citation type="journal article" date="2014" name="Int. J. Syst. Evol. Microbiol.">
        <title>Complete genome sequence of Corynebacterium casei LMG S-19264T (=DSM 44701T), isolated from a smear-ripened cheese.</title>
        <authorList>
            <consortium name="US DOE Joint Genome Institute (JGI-PGF)"/>
            <person name="Walter F."/>
            <person name="Albersmeier A."/>
            <person name="Kalinowski J."/>
            <person name="Ruckert C."/>
        </authorList>
    </citation>
    <scope>NUCLEOTIDE SEQUENCE</scope>
    <source>
        <strain evidence="2">CCM 7897</strain>
    </source>
</reference>
<gene>
    <name evidence="2" type="ORF">GCM10007301_38680</name>
</gene>
<proteinExistence type="predicted"/>
<dbReference type="AlphaFoldDB" id="A0A917C6Y8"/>
<name>A0A917C6Y8_9HYPH</name>
<evidence type="ECO:0008006" key="4">
    <source>
        <dbReference type="Google" id="ProtNLM"/>
    </source>
</evidence>
<feature type="signal peptide" evidence="1">
    <location>
        <begin position="1"/>
        <end position="37"/>
    </location>
</feature>
<reference evidence="2" key="2">
    <citation type="submission" date="2020-09" db="EMBL/GenBank/DDBJ databases">
        <authorList>
            <person name="Sun Q."/>
            <person name="Sedlacek I."/>
        </authorList>
    </citation>
    <scope>NUCLEOTIDE SEQUENCE</scope>
    <source>
        <strain evidence="2">CCM 7897</strain>
    </source>
</reference>
<dbReference type="InterPro" id="IPR001893">
    <property type="entry name" value="Cys-rich_GLG1_repeat"/>
</dbReference>
<feature type="chain" id="PRO_5037379288" description="Cysteine rich repeat-containing protein" evidence="1">
    <location>
        <begin position="38"/>
        <end position="97"/>
    </location>
</feature>
<protein>
    <recommendedName>
        <fullName evidence="4">Cysteine rich repeat-containing protein</fullName>
    </recommendedName>
</protein>
<dbReference type="RefSeq" id="WP_188581627.1">
    <property type="nucleotide sequence ID" value="NZ_BMCT01000006.1"/>
</dbReference>
<organism evidence="2 3">
    <name type="scientific">Azorhizobium oxalatiphilum</name>
    <dbReference type="NCBI Taxonomy" id="980631"/>
    <lineage>
        <taxon>Bacteria</taxon>
        <taxon>Pseudomonadati</taxon>
        <taxon>Pseudomonadota</taxon>
        <taxon>Alphaproteobacteria</taxon>
        <taxon>Hyphomicrobiales</taxon>
        <taxon>Xanthobacteraceae</taxon>
        <taxon>Azorhizobium</taxon>
    </lineage>
</organism>
<dbReference type="Pfam" id="PF00839">
    <property type="entry name" value="Cys_rich_FGFR"/>
    <property type="match status" value="1"/>
</dbReference>
<sequence>MISPSPIKRRFRPRDLLLPAMIAAPALIAALSVPAHAQMNGQAQQAIQKACGADIQKLCAGVQPGGGRIVQCMKAHEAQVSEGCKSTMAALKAQRAQ</sequence>
<keyword evidence="1" id="KW-0732">Signal</keyword>